<evidence type="ECO:0000313" key="3">
    <source>
        <dbReference type="RefSeq" id="XP_039117996.1"/>
    </source>
</evidence>
<keyword evidence="1" id="KW-0175">Coiled coil</keyword>
<feature type="coiled-coil region" evidence="1">
    <location>
        <begin position="37"/>
        <end position="81"/>
    </location>
</feature>
<organism evidence="2 3">
    <name type="scientific">Dioscorea cayennensis subsp. rotundata</name>
    <name type="common">White Guinea yam</name>
    <name type="synonym">Dioscorea rotundata</name>
    <dbReference type="NCBI Taxonomy" id="55577"/>
    <lineage>
        <taxon>Eukaryota</taxon>
        <taxon>Viridiplantae</taxon>
        <taxon>Streptophyta</taxon>
        <taxon>Embryophyta</taxon>
        <taxon>Tracheophyta</taxon>
        <taxon>Spermatophyta</taxon>
        <taxon>Magnoliopsida</taxon>
        <taxon>Liliopsida</taxon>
        <taxon>Dioscoreales</taxon>
        <taxon>Dioscoreaceae</taxon>
        <taxon>Dioscorea</taxon>
    </lineage>
</organism>
<dbReference type="RefSeq" id="XP_039117996.1">
    <property type="nucleotide sequence ID" value="XM_039262062.1"/>
</dbReference>
<dbReference type="PANTHER" id="PTHR34807:SF3">
    <property type="entry name" value="OS08G0270800 PROTEIN"/>
    <property type="match status" value="1"/>
</dbReference>
<reference evidence="3" key="1">
    <citation type="submission" date="2025-08" db="UniProtKB">
        <authorList>
            <consortium name="RefSeq"/>
        </authorList>
    </citation>
    <scope>IDENTIFICATION</scope>
</reference>
<name>A0AB40ASN6_DIOCR</name>
<dbReference type="PANTHER" id="PTHR34807">
    <property type="entry name" value="OS08G0270800 PROTEIN"/>
    <property type="match status" value="1"/>
</dbReference>
<dbReference type="AlphaFoldDB" id="A0AB40ASN6"/>
<proteinExistence type="predicted"/>
<protein>
    <submittedName>
        <fullName evidence="3">Uncharacterized protein LOC120253854</fullName>
    </submittedName>
</protein>
<sequence>MKKVRKVGMEVSPPFAAAAASHGGMEARARNKYHGLLLDYEDLLKEIEAKKNRLQKAQEKKLRLSAEVKFLRRKYKRLSTNSSYRLKKQSQKSLPNAALQAEVQSKDRKYRVMEAPNISAVLDLNQAFLPNGEEMEELQMEQEHPKAIANELKLSICRDVGTSGNRVGKRKISWQDQVALRV</sequence>
<evidence type="ECO:0000256" key="1">
    <source>
        <dbReference type="SAM" id="Coils"/>
    </source>
</evidence>
<evidence type="ECO:0000313" key="2">
    <source>
        <dbReference type="Proteomes" id="UP001515500"/>
    </source>
</evidence>
<accession>A0AB40ASN6</accession>
<dbReference type="GeneID" id="120253854"/>
<keyword evidence="2" id="KW-1185">Reference proteome</keyword>
<gene>
    <name evidence="3" type="primary">LOC120253854</name>
</gene>
<dbReference type="Proteomes" id="UP001515500">
    <property type="component" value="Unplaced"/>
</dbReference>